<feature type="transmembrane region" description="Helical" evidence="6">
    <location>
        <begin position="307"/>
        <end position="327"/>
    </location>
</feature>
<dbReference type="Proteomes" id="UP000887575">
    <property type="component" value="Unassembled WGS sequence"/>
</dbReference>
<dbReference type="Gene3D" id="1.20.1250.20">
    <property type="entry name" value="MFS general substrate transporter like domains"/>
    <property type="match status" value="1"/>
</dbReference>
<name>A0AAF3EUL9_9BILA</name>
<accession>A0AAF3EUL9</accession>
<feature type="transmembrane region" description="Helical" evidence="6">
    <location>
        <begin position="168"/>
        <end position="186"/>
    </location>
</feature>
<dbReference type="PANTHER" id="PTHR23506">
    <property type="entry name" value="GH10249P"/>
    <property type="match status" value="1"/>
</dbReference>
<keyword evidence="8" id="KW-1185">Reference proteome</keyword>
<dbReference type="InterPro" id="IPR020846">
    <property type="entry name" value="MFS_dom"/>
</dbReference>
<dbReference type="GO" id="GO:0015842">
    <property type="term" value="P:aminergic neurotransmitter loading into synaptic vesicle"/>
    <property type="evidence" value="ECO:0007669"/>
    <property type="project" value="TreeGrafter"/>
</dbReference>
<evidence type="ECO:0000256" key="2">
    <source>
        <dbReference type="ARBA" id="ARBA00022448"/>
    </source>
</evidence>
<feature type="transmembrane region" description="Helical" evidence="6">
    <location>
        <begin position="239"/>
        <end position="260"/>
    </location>
</feature>
<dbReference type="AlphaFoldDB" id="A0AAF3EUL9"/>
<feature type="transmembrane region" description="Helical" evidence="6">
    <location>
        <begin position="366"/>
        <end position="384"/>
    </location>
</feature>
<keyword evidence="5 6" id="KW-0472">Membrane</keyword>
<keyword evidence="4 6" id="KW-1133">Transmembrane helix</keyword>
<dbReference type="GO" id="GO:0030672">
    <property type="term" value="C:synaptic vesicle membrane"/>
    <property type="evidence" value="ECO:0007669"/>
    <property type="project" value="TreeGrafter"/>
</dbReference>
<proteinExistence type="predicted"/>
<evidence type="ECO:0000256" key="1">
    <source>
        <dbReference type="ARBA" id="ARBA00004141"/>
    </source>
</evidence>
<keyword evidence="3 6" id="KW-0812">Transmembrane</keyword>
<dbReference type="GO" id="GO:0043195">
    <property type="term" value="C:terminal bouton"/>
    <property type="evidence" value="ECO:0007669"/>
    <property type="project" value="TreeGrafter"/>
</dbReference>
<evidence type="ECO:0000256" key="5">
    <source>
        <dbReference type="ARBA" id="ARBA00023136"/>
    </source>
</evidence>
<sequence>MTLKPSCFKDSRTILLIVVYIGLFLDYILMQVVVPILPEYLLRISHPDDADFILKQNNLTDHSKAAERHRLIESEGVTFSVLYGSKALVQLIANPLVGPLTNRIGYPLPLFLGFVIMTGSTVMFAFGESYTVLLLARALQGAGSACTATAGMGMLAEVYTKEKERSRAMGIALGAVALGGLLGPPYGGTMYQLFGKELPFLLLAGLGAIGAALQLWILPPKIVRPIGEEKPSSIRKLLADPYISISLFGIFFTYLGWAEVQPAVPLRMIDLWGATAMERGLVYLPCSLMYLVGTNSFGPIALKMGRWLASFSGLLVLGAAMLFIPFVPSMWFLTLPFAVIGLSIGLIDAALYPLLGYLVEIRHQNVYGSIYALADSMYCISMVIGPFSSGKIVETLGFHCMTYVAVGITLAAAPLMLLLRKPPILKTMRLTNTISVIGTDINGIVVEEKEKDPETPPEIITIPDQ</sequence>
<reference evidence="9" key="1">
    <citation type="submission" date="2024-02" db="UniProtKB">
        <authorList>
            <consortium name="WormBaseParasite"/>
        </authorList>
    </citation>
    <scope>IDENTIFICATION</scope>
</reference>
<dbReference type="InterPro" id="IPR011701">
    <property type="entry name" value="MFS"/>
</dbReference>
<feature type="transmembrane region" description="Helical" evidence="6">
    <location>
        <begin position="108"/>
        <end position="126"/>
    </location>
</feature>
<feature type="transmembrane region" description="Helical" evidence="6">
    <location>
        <begin position="396"/>
        <end position="419"/>
    </location>
</feature>
<evidence type="ECO:0000259" key="7">
    <source>
        <dbReference type="PROSITE" id="PS50850"/>
    </source>
</evidence>
<feature type="transmembrane region" description="Helical" evidence="6">
    <location>
        <begin position="333"/>
        <end position="354"/>
    </location>
</feature>
<dbReference type="InterPro" id="IPR036259">
    <property type="entry name" value="MFS_trans_sf"/>
</dbReference>
<evidence type="ECO:0000256" key="3">
    <source>
        <dbReference type="ARBA" id="ARBA00022692"/>
    </source>
</evidence>
<dbReference type="SUPFAM" id="SSF103473">
    <property type="entry name" value="MFS general substrate transporter"/>
    <property type="match status" value="1"/>
</dbReference>
<feature type="domain" description="Major facilitator superfamily (MFS) profile" evidence="7">
    <location>
        <begin position="15"/>
        <end position="425"/>
    </location>
</feature>
<comment type="subcellular location">
    <subcellularLocation>
        <location evidence="1">Membrane</location>
        <topology evidence="1">Multi-pass membrane protein</topology>
    </subcellularLocation>
</comment>
<dbReference type="WBParaSite" id="MBELARI_LOCUS17495">
    <property type="protein sequence ID" value="MBELARI_LOCUS17495"/>
    <property type="gene ID" value="MBELARI_LOCUS17495"/>
</dbReference>
<feature type="transmembrane region" description="Helical" evidence="6">
    <location>
        <begin position="198"/>
        <end position="218"/>
    </location>
</feature>
<dbReference type="PANTHER" id="PTHR23506:SF23">
    <property type="entry name" value="GH10249P"/>
    <property type="match status" value="1"/>
</dbReference>
<evidence type="ECO:0000313" key="9">
    <source>
        <dbReference type="WBParaSite" id="MBELARI_LOCUS17495"/>
    </source>
</evidence>
<dbReference type="InterPro" id="IPR050930">
    <property type="entry name" value="MFS_Vesicular_Transporter"/>
</dbReference>
<evidence type="ECO:0000256" key="4">
    <source>
        <dbReference type="ARBA" id="ARBA00022989"/>
    </source>
</evidence>
<keyword evidence="2" id="KW-0813">Transport</keyword>
<dbReference type="Pfam" id="PF07690">
    <property type="entry name" value="MFS_1"/>
    <property type="match status" value="1"/>
</dbReference>
<feature type="transmembrane region" description="Helical" evidence="6">
    <location>
        <begin position="14"/>
        <end position="37"/>
    </location>
</feature>
<organism evidence="8 9">
    <name type="scientific">Mesorhabditis belari</name>
    <dbReference type="NCBI Taxonomy" id="2138241"/>
    <lineage>
        <taxon>Eukaryota</taxon>
        <taxon>Metazoa</taxon>
        <taxon>Ecdysozoa</taxon>
        <taxon>Nematoda</taxon>
        <taxon>Chromadorea</taxon>
        <taxon>Rhabditida</taxon>
        <taxon>Rhabditina</taxon>
        <taxon>Rhabditomorpha</taxon>
        <taxon>Rhabditoidea</taxon>
        <taxon>Rhabditidae</taxon>
        <taxon>Mesorhabditinae</taxon>
        <taxon>Mesorhabditis</taxon>
    </lineage>
</organism>
<feature type="transmembrane region" description="Helical" evidence="6">
    <location>
        <begin position="280"/>
        <end position="300"/>
    </location>
</feature>
<dbReference type="PROSITE" id="PS50850">
    <property type="entry name" value="MFS"/>
    <property type="match status" value="1"/>
</dbReference>
<dbReference type="GO" id="GO:0005335">
    <property type="term" value="F:serotonin:sodium:chloride symporter activity"/>
    <property type="evidence" value="ECO:0007669"/>
    <property type="project" value="TreeGrafter"/>
</dbReference>
<protein>
    <submittedName>
        <fullName evidence="9">Major facilitator superfamily (MFS) profile domain-containing protein</fullName>
    </submittedName>
</protein>
<evidence type="ECO:0000313" key="8">
    <source>
        <dbReference type="Proteomes" id="UP000887575"/>
    </source>
</evidence>
<evidence type="ECO:0000256" key="6">
    <source>
        <dbReference type="SAM" id="Phobius"/>
    </source>
</evidence>